<gene>
    <name evidence="2" type="ORF">S06H3_60428</name>
    <name evidence="3" type="ORF">S06H3_60441</name>
</gene>
<evidence type="ECO:0000259" key="1">
    <source>
        <dbReference type="Pfam" id="PF01326"/>
    </source>
</evidence>
<dbReference type="AlphaFoldDB" id="X1QQH1"/>
<sequence>LENSYKYPINIEFTVNFTKDGNPVINLLQCRPLQTKGWQAKVEIPSQIQPDKSFS</sequence>
<dbReference type="InterPro" id="IPR002192">
    <property type="entry name" value="PPDK_AMP/ATP-bd"/>
</dbReference>
<accession>X1QQH1</accession>
<protein>
    <recommendedName>
        <fullName evidence="1">Pyruvate phosphate dikinase AMP/ATP-binding domain-containing protein</fullName>
    </recommendedName>
</protein>
<dbReference type="EMBL" id="BARV01039428">
    <property type="protein sequence ID" value="GAI57036.1"/>
    <property type="molecule type" value="Genomic_DNA"/>
</dbReference>
<feature type="non-terminal residue" evidence="3">
    <location>
        <position position="1"/>
    </location>
</feature>
<comment type="caution">
    <text evidence="3">The sequence shown here is derived from an EMBL/GenBank/DDBJ whole genome shotgun (WGS) entry which is preliminary data.</text>
</comment>
<name>X1QQH1_9ZZZZ</name>
<organism evidence="3">
    <name type="scientific">marine sediment metagenome</name>
    <dbReference type="NCBI Taxonomy" id="412755"/>
    <lineage>
        <taxon>unclassified sequences</taxon>
        <taxon>metagenomes</taxon>
        <taxon>ecological metagenomes</taxon>
    </lineage>
</organism>
<reference evidence="3" key="1">
    <citation type="journal article" date="2014" name="Front. Microbiol.">
        <title>High frequency of phylogenetically diverse reductive dehalogenase-homologous genes in deep subseafloor sedimentary metagenomes.</title>
        <authorList>
            <person name="Kawai M."/>
            <person name="Futagami T."/>
            <person name="Toyoda A."/>
            <person name="Takaki Y."/>
            <person name="Nishi S."/>
            <person name="Hori S."/>
            <person name="Arai W."/>
            <person name="Tsubouchi T."/>
            <person name="Morono Y."/>
            <person name="Uchiyama I."/>
            <person name="Ito T."/>
            <person name="Fujiyama A."/>
            <person name="Inagaki F."/>
            <person name="Takami H."/>
        </authorList>
    </citation>
    <scope>NUCLEOTIDE SEQUENCE</scope>
    <source>
        <strain evidence="3">Expedition CK06-06</strain>
    </source>
</reference>
<dbReference type="Pfam" id="PF01326">
    <property type="entry name" value="PPDK_N"/>
    <property type="match status" value="1"/>
</dbReference>
<feature type="domain" description="Pyruvate phosphate dikinase AMP/ATP-binding" evidence="1">
    <location>
        <begin position="1"/>
        <end position="49"/>
    </location>
</feature>
<evidence type="ECO:0000313" key="2">
    <source>
        <dbReference type="EMBL" id="GAI56962.1"/>
    </source>
</evidence>
<proteinExistence type="predicted"/>
<evidence type="ECO:0000313" key="3">
    <source>
        <dbReference type="EMBL" id="GAI57036.1"/>
    </source>
</evidence>
<dbReference type="EMBL" id="BARV01039419">
    <property type="protein sequence ID" value="GAI56962.1"/>
    <property type="molecule type" value="Genomic_DNA"/>
</dbReference>